<protein>
    <submittedName>
        <fullName evidence="1">Uncharacterized protein</fullName>
    </submittedName>
</protein>
<name>A0A6G0NZ09_9STRA</name>
<dbReference type="Proteomes" id="UP000476176">
    <property type="component" value="Unassembled WGS sequence"/>
</dbReference>
<sequence length="78" mass="8551">MPEVCDYIEEPVAPAVFDGTNVADGYLFGLMAPSNVDQWALAVDPIHIFELEEDGSRRPESEYIAMAAAVQECIGLMM</sequence>
<reference evidence="1 2" key="1">
    <citation type="submission" date="2018-09" db="EMBL/GenBank/DDBJ databases">
        <title>Genomic investigation of the strawberry pathogen Phytophthora fragariae indicates pathogenicity is determined by transcriptional variation in three key races.</title>
        <authorList>
            <person name="Adams T.M."/>
            <person name="Armitage A.D."/>
            <person name="Sobczyk M.K."/>
            <person name="Bates H.J."/>
            <person name="Dunwell J.M."/>
            <person name="Nellist C.F."/>
            <person name="Harrison R.J."/>
        </authorList>
    </citation>
    <scope>NUCLEOTIDE SEQUENCE [LARGE SCALE GENOMIC DNA]</scope>
    <source>
        <strain evidence="1 2">BC-23</strain>
    </source>
</reference>
<evidence type="ECO:0000313" key="2">
    <source>
        <dbReference type="Proteomes" id="UP000476176"/>
    </source>
</evidence>
<accession>A0A6G0NZ09</accession>
<organism evidence="1 2">
    <name type="scientific">Phytophthora fragariae</name>
    <dbReference type="NCBI Taxonomy" id="53985"/>
    <lineage>
        <taxon>Eukaryota</taxon>
        <taxon>Sar</taxon>
        <taxon>Stramenopiles</taxon>
        <taxon>Oomycota</taxon>
        <taxon>Peronosporomycetes</taxon>
        <taxon>Peronosporales</taxon>
        <taxon>Peronosporaceae</taxon>
        <taxon>Phytophthora</taxon>
    </lineage>
</organism>
<gene>
    <name evidence="1" type="ORF">PF004_g11133</name>
</gene>
<comment type="caution">
    <text evidence="1">The sequence shown here is derived from an EMBL/GenBank/DDBJ whole genome shotgun (WGS) entry which is preliminary data.</text>
</comment>
<evidence type="ECO:0000313" key="1">
    <source>
        <dbReference type="EMBL" id="KAE9228216.1"/>
    </source>
</evidence>
<dbReference type="EMBL" id="QXGC01000599">
    <property type="protein sequence ID" value="KAE9228216.1"/>
    <property type="molecule type" value="Genomic_DNA"/>
</dbReference>
<dbReference type="AlphaFoldDB" id="A0A6G0NZ09"/>
<proteinExistence type="predicted"/>